<evidence type="ECO:0000256" key="4">
    <source>
        <dbReference type="ARBA" id="ARBA00023004"/>
    </source>
</evidence>
<reference evidence="5 6" key="1">
    <citation type="journal article" date="2016" name="Genome Announc.">
        <title>Genome Sequence of Madurella mycetomatis mm55, Isolated from a Human Mycetoma Case in Sudan.</title>
        <authorList>
            <person name="Smit S."/>
            <person name="Derks M.F."/>
            <person name="Bervoets S."/>
            <person name="Fahal A."/>
            <person name="van Leeuwen W."/>
            <person name="van Belkum A."/>
            <person name="van de Sande W.W."/>
        </authorList>
    </citation>
    <scope>NUCLEOTIDE SEQUENCE [LARGE SCALE GENOMIC DNA]</scope>
    <source>
        <strain evidence="6">mm55</strain>
    </source>
</reference>
<dbReference type="GO" id="GO:0020037">
    <property type="term" value="F:heme binding"/>
    <property type="evidence" value="ECO:0007669"/>
    <property type="project" value="InterPro"/>
</dbReference>
<sequence length="396" mass="45026">MGDFGCTDTTADKMFDTNDSTTTSWMDLCHADFKLQMHPGEKLQILQDTLLGNVDRYLHWGRITGPMLLSSTTDTKTVSLWKWCGNVLVDSATSAFFGSAIYRVAPQILEDFFPFDDEAHKLPYRLPEFAAKTMYEYKRRGEAAFRDYLSLPKKEREDASWIAKRIEQGMGEIGITEPTQCGAILFSLHRLVNTNAYRLCFWFFAHLLYDETLLKTITDEIRPAFNAADDKLDMNYLLENCPQLASFYEEILRVVNHPIGARVVAEKVTVGGKTLQPGRRLLMPYNQLHTNPDVFGADVLQFNPRRFLNNKHLLRSTSWRPFGGATTHCPGRFLARREVYIFVALVLFRFEVKLAGPKGKDGRPKFPVIDKSIASGGVLAPVPGDDVIIEIRLRKE</sequence>
<dbReference type="OrthoDB" id="3366823at2759"/>
<dbReference type="EMBL" id="LCTW02000156">
    <property type="protein sequence ID" value="KXX77542.1"/>
    <property type="molecule type" value="Genomic_DNA"/>
</dbReference>
<accession>A0A175W1M7</accession>
<dbReference type="InterPro" id="IPR001128">
    <property type="entry name" value="Cyt_P450"/>
</dbReference>
<keyword evidence="2" id="KW-0349">Heme</keyword>
<gene>
    <name evidence="5" type="ORF">MMYC01_207404</name>
</gene>
<dbReference type="AlphaFoldDB" id="A0A175W1M7"/>
<evidence type="ECO:0000256" key="3">
    <source>
        <dbReference type="ARBA" id="ARBA00022723"/>
    </source>
</evidence>
<comment type="similarity">
    <text evidence="1">Belongs to the cytochrome P450 family.</text>
</comment>
<dbReference type="InterPro" id="IPR050529">
    <property type="entry name" value="CYP450_sterol_14alpha_dmase"/>
</dbReference>
<keyword evidence="3" id="KW-0479">Metal-binding</keyword>
<dbReference type="Pfam" id="PF00067">
    <property type="entry name" value="p450"/>
    <property type="match status" value="1"/>
</dbReference>
<dbReference type="STRING" id="100816.A0A175W1M7"/>
<name>A0A175W1M7_9PEZI</name>
<proteinExistence type="inferred from homology"/>
<evidence type="ECO:0000313" key="6">
    <source>
        <dbReference type="Proteomes" id="UP000078237"/>
    </source>
</evidence>
<comment type="caution">
    <text evidence="5">The sequence shown here is derived from an EMBL/GenBank/DDBJ whole genome shotgun (WGS) entry which is preliminary data.</text>
</comment>
<dbReference type="VEuPathDB" id="FungiDB:MMYC01_207404"/>
<evidence type="ECO:0000256" key="2">
    <source>
        <dbReference type="ARBA" id="ARBA00022617"/>
    </source>
</evidence>
<dbReference type="GO" id="GO:0005506">
    <property type="term" value="F:iron ion binding"/>
    <property type="evidence" value="ECO:0007669"/>
    <property type="project" value="InterPro"/>
</dbReference>
<dbReference type="SUPFAM" id="SSF48264">
    <property type="entry name" value="Cytochrome P450"/>
    <property type="match status" value="1"/>
</dbReference>
<dbReference type="GO" id="GO:0016705">
    <property type="term" value="F:oxidoreductase activity, acting on paired donors, with incorporation or reduction of molecular oxygen"/>
    <property type="evidence" value="ECO:0007669"/>
    <property type="project" value="InterPro"/>
</dbReference>
<dbReference type="PANTHER" id="PTHR24304">
    <property type="entry name" value="CYTOCHROME P450 FAMILY 7"/>
    <property type="match status" value="1"/>
</dbReference>
<protein>
    <submittedName>
        <fullName evidence="5">Cholesterol 7-alpha-monooxygenase</fullName>
    </submittedName>
</protein>
<dbReference type="Gene3D" id="1.10.630.10">
    <property type="entry name" value="Cytochrome P450"/>
    <property type="match status" value="1"/>
</dbReference>
<evidence type="ECO:0000256" key="1">
    <source>
        <dbReference type="ARBA" id="ARBA00010617"/>
    </source>
</evidence>
<dbReference type="Proteomes" id="UP000078237">
    <property type="component" value="Unassembled WGS sequence"/>
</dbReference>
<keyword evidence="4" id="KW-0408">Iron</keyword>
<keyword evidence="6" id="KW-1185">Reference proteome</keyword>
<dbReference type="GO" id="GO:0008395">
    <property type="term" value="F:steroid hydroxylase activity"/>
    <property type="evidence" value="ECO:0007669"/>
    <property type="project" value="TreeGrafter"/>
</dbReference>
<organism evidence="5 6">
    <name type="scientific">Madurella mycetomatis</name>
    <dbReference type="NCBI Taxonomy" id="100816"/>
    <lineage>
        <taxon>Eukaryota</taxon>
        <taxon>Fungi</taxon>
        <taxon>Dikarya</taxon>
        <taxon>Ascomycota</taxon>
        <taxon>Pezizomycotina</taxon>
        <taxon>Sordariomycetes</taxon>
        <taxon>Sordariomycetidae</taxon>
        <taxon>Sordariales</taxon>
        <taxon>Sordariales incertae sedis</taxon>
        <taxon>Madurella</taxon>
    </lineage>
</organism>
<evidence type="ECO:0000313" key="5">
    <source>
        <dbReference type="EMBL" id="KXX77542.1"/>
    </source>
</evidence>
<dbReference type="InterPro" id="IPR036396">
    <property type="entry name" value="Cyt_P450_sf"/>
</dbReference>
<dbReference type="CDD" id="cd11040">
    <property type="entry name" value="CYP7_CYP8-like"/>
    <property type="match status" value="1"/>
</dbReference>
<dbReference type="PANTHER" id="PTHR24304:SF2">
    <property type="entry name" value="24-HYDROXYCHOLESTEROL 7-ALPHA-HYDROXYLASE"/>
    <property type="match status" value="1"/>
</dbReference>